<dbReference type="RefSeq" id="WP_350396559.1">
    <property type="nucleotide sequence ID" value="NZ_JBELQE010000101.1"/>
</dbReference>
<protein>
    <recommendedName>
        <fullName evidence="3">DUF1508 domain-containing protein</fullName>
    </recommendedName>
</protein>
<evidence type="ECO:0008006" key="3">
    <source>
        <dbReference type="Google" id="ProtNLM"/>
    </source>
</evidence>
<dbReference type="InterPro" id="IPR036913">
    <property type="entry name" value="YegP-like_sf"/>
</dbReference>
<evidence type="ECO:0000313" key="2">
    <source>
        <dbReference type="Proteomes" id="UP001480955"/>
    </source>
</evidence>
<reference evidence="1 2" key="1">
    <citation type="submission" date="2024-06" db="EMBL/GenBank/DDBJ databases">
        <authorList>
            <person name="Campbell A.G."/>
        </authorList>
    </citation>
    <scope>NUCLEOTIDE SEQUENCE [LARGE SCALE GENOMIC DNA]</scope>
    <source>
        <strain evidence="1 2">EM12</strain>
    </source>
</reference>
<gene>
    <name evidence="1" type="ORF">ABS772_20370</name>
</gene>
<sequence length="63" mass="6699">MDDPTPVAVTVEACPEHSEQFRWHLTDRDGVSVRVSPESYPSPEDACSAGEAALRAFGAAQPG</sequence>
<accession>A0ABV1QSG8</accession>
<evidence type="ECO:0000313" key="1">
    <source>
        <dbReference type="EMBL" id="MER2252280.1"/>
    </source>
</evidence>
<dbReference type="SUPFAM" id="SSF160113">
    <property type="entry name" value="YegP-like"/>
    <property type="match status" value="1"/>
</dbReference>
<keyword evidence="2" id="KW-1185">Reference proteome</keyword>
<name>A0ABV1QSG8_9HYPH</name>
<comment type="caution">
    <text evidence="1">The sequence shown here is derived from an EMBL/GenBank/DDBJ whole genome shotgun (WGS) entry which is preliminary data.</text>
</comment>
<dbReference type="Proteomes" id="UP001480955">
    <property type="component" value="Unassembled WGS sequence"/>
</dbReference>
<dbReference type="EMBL" id="JBELQE010000101">
    <property type="protein sequence ID" value="MER2252280.1"/>
    <property type="molecule type" value="Genomic_DNA"/>
</dbReference>
<organism evidence="1 2">
    <name type="scientific">Methylorubrum podarium</name>
    <dbReference type="NCBI Taxonomy" id="200476"/>
    <lineage>
        <taxon>Bacteria</taxon>
        <taxon>Pseudomonadati</taxon>
        <taxon>Pseudomonadota</taxon>
        <taxon>Alphaproteobacteria</taxon>
        <taxon>Hyphomicrobiales</taxon>
        <taxon>Methylobacteriaceae</taxon>
        <taxon>Methylorubrum</taxon>
    </lineage>
</organism>
<proteinExistence type="predicted"/>